<feature type="binding site" evidence="3">
    <location>
        <position position="49"/>
    </location>
    <ligand>
        <name>heme c</name>
        <dbReference type="ChEBI" id="CHEBI:61717"/>
        <label>4</label>
        <note>covalent</note>
    </ligand>
</feature>
<keyword evidence="2" id="KW-1185">Reference proteome</keyword>
<dbReference type="HOGENOM" id="CLU_096324_0_0_2"/>
<evidence type="ECO:0000313" key="1">
    <source>
        <dbReference type="EMBL" id="AEA46122.1"/>
    </source>
</evidence>
<keyword evidence="3" id="KW-0408">Iron</keyword>
<feature type="binding site" evidence="3">
    <location>
        <position position="119"/>
    </location>
    <ligand>
        <name>heme c</name>
        <dbReference type="ChEBI" id="CHEBI:61717"/>
        <label>2</label>
        <note>axial binding residue</note>
    </ligand>
    <ligandPart>
        <name>Fe</name>
        <dbReference type="ChEBI" id="CHEBI:18248"/>
    </ligandPart>
</feature>
<dbReference type="OrthoDB" id="51664at2157"/>
<feature type="binding site" evidence="3">
    <location>
        <position position="81"/>
    </location>
    <ligand>
        <name>heme c</name>
        <dbReference type="ChEBI" id="CHEBI:61717"/>
        <label>1</label>
        <note>covalent</note>
    </ligand>
</feature>
<feature type="binding site" evidence="3">
    <location>
        <position position="108"/>
    </location>
    <ligand>
        <name>heme c</name>
        <dbReference type="ChEBI" id="CHEBI:61717"/>
        <label>3</label>
        <note>axial binding residue</note>
    </ligand>
    <ligandPart>
        <name>Fe</name>
        <dbReference type="ChEBI" id="CHEBI:18248"/>
    </ligandPart>
</feature>
<name>F2KMU8_ARCVS</name>
<feature type="binding site" evidence="3">
    <location>
        <position position="64"/>
    </location>
    <ligand>
        <name>heme c</name>
        <dbReference type="ChEBI" id="CHEBI:61717"/>
        <label>2</label>
        <note>axial binding residue</note>
    </ligand>
    <ligandPart>
        <name>Fe</name>
        <dbReference type="ChEBI" id="CHEBI:18248"/>
    </ligandPart>
</feature>
<feature type="binding site" evidence="3">
    <location>
        <position position="50"/>
    </location>
    <ligand>
        <name>heme c</name>
        <dbReference type="ChEBI" id="CHEBI:61717"/>
        <label>4</label>
        <note>axial binding residue</note>
    </ligand>
    <ligandPart>
        <name>Fe</name>
        <dbReference type="ChEBI" id="CHEBI:18248"/>
    </ligandPart>
</feature>
<evidence type="ECO:0000313" key="2">
    <source>
        <dbReference type="Proteomes" id="UP000008136"/>
    </source>
</evidence>
<feature type="binding site" evidence="3">
    <location>
        <position position="115"/>
    </location>
    <ligand>
        <name>heme c</name>
        <dbReference type="ChEBI" id="CHEBI:61717"/>
        <label>2</label>
        <note>covalent</note>
    </ligand>
</feature>
<keyword evidence="3" id="KW-0479">Metal-binding</keyword>
<feature type="binding site" evidence="3">
    <location>
        <position position="167"/>
    </location>
    <ligand>
        <name>heme c</name>
        <dbReference type="ChEBI" id="CHEBI:61717"/>
        <label>4</label>
    </ligand>
</feature>
<accession>F2KMU8</accession>
<dbReference type="STRING" id="693661.Arcve_0081"/>
<dbReference type="RefSeq" id="WP_013682798.1">
    <property type="nucleotide sequence ID" value="NC_015320.1"/>
</dbReference>
<feature type="binding site" evidence="3">
    <location>
        <position position="118"/>
    </location>
    <ligand>
        <name>heme c</name>
        <dbReference type="ChEBI" id="CHEBI:61717"/>
        <label>2</label>
        <note>covalent</note>
    </ligand>
</feature>
<feature type="binding site" evidence="3">
    <location>
        <position position="189"/>
    </location>
    <ligand>
        <name>heme c</name>
        <dbReference type="ChEBI" id="CHEBI:61717"/>
        <label>3</label>
        <note>axial binding residue</note>
    </ligand>
    <ligandPart>
        <name>Fe</name>
        <dbReference type="ChEBI" id="CHEBI:18248"/>
    </ligandPart>
</feature>
<feature type="binding site" evidence="3">
    <location>
        <position position="165"/>
    </location>
    <ligand>
        <name>heme c</name>
        <dbReference type="ChEBI" id="CHEBI:61717"/>
        <label>4</label>
        <note>axial binding residue</note>
    </ligand>
    <ligandPart>
        <name>Fe</name>
        <dbReference type="ChEBI" id="CHEBI:18248"/>
    </ligandPart>
</feature>
<dbReference type="InterPro" id="IPR036280">
    <property type="entry name" value="Multihaem_cyt_sf"/>
</dbReference>
<reference evidence="1 2" key="1">
    <citation type="submission" date="2011-03" db="EMBL/GenBank/DDBJ databases">
        <title>The complete genome of Archaeoglobus veneficus SNP6.</title>
        <authorList>
            <consortium name="US DOE Joint Genome Institute (JGI-PGF)"/>
            <person name="Lucas S."/>
            <person name="Copeland A."/>
            <person name="Lapidus A."/>
            <person name="Bruce D."/>
            <person name="Goodwin L."/>
            <person name="Pitluck S."/>
            <person name="Kyrpides N."/>
            <person name="Mavromatis K."/>
            <person name="Pagani I."/>
            <person name="Ivanova N."/>
            <person name="Mikhailova N."/>
            <person name="Lu M."/>
            <person name="Detter J.C."/>
            <person name="Tapia R."/>
            <person name="Han C."/>
            <person name="Land M."/>
            <person name="Hauser L."/>
            <person name="Markowitz V."/>
            <person name="Cheng J.-F."/>
            <person name="Hugenholtz P."/>
            <person name="Woyke T."/>
            <person name="Wu D."/>
            <person name="Spring S."/>
            <person name="Brambilla E."/>
            <person name="Klenk H.-P."/>
            <person name="Eisen J.A."/>
        </authorList>
    </citation>
    <scope>NUCLEOTIDE SEQUENCE [LARGE SCALE GENOMIC DNA]</scope>
    <source>
        <strain>SNP6</strain>
    </source>
</reference>
<keyword evidence="3" id="KW-0349">Heme</keyword>
<gene>
    <name evidence="1" type="ordered locus">Arcve_0081</name>
</gene>
<proteinExistence type="evidence at protein level"/>
<dbReference type="EMDB" id="EMD-27912"/>
<feature type="binding site" evidence="3">
    <location>
        <position position="98"/>
    </location>
    <ligand>
        <name>heme c</name>
        <dbReference type="ChEBI" id="CHEBI:61717"/>
        <label>2</label>
    </ligand>
</feature>
<dbReference type="eggNOG" id="arCOG10904">
    <property type="taxonomic scope" value="Archaea"/>
</dbReference>
<dbReference type="SMR" id="F2KMU8"/>
<dbReference type="Gene3D" id="1.10.1130.10">
    <property type="entry name" value="Flavocytochrome C3, Chain A"/>
    <property type="match status" value="1"/>
</dbReference>
<keyword evidence="3" id="KW-0002">3D-structure</keyword>
<sequence>MNGGKLALLMVTLAAMGTLVLPSTTSLFLGQHMWYNISGTGNNLPCEKCHADVFAEFKNNPGAHKTIGGGTDTVEHIRAACGECHRTSVVGTFASGDGTSATPGQEAHAAATIACMACHEFGPNGNAPYSGAPVAGGFDNVTTDTASSPYNYDNGDTTYGTKEAHQTFIERAVEDKTLIDSNEACIACHTYVPVKINWTHKVSLEFNCTYEYNTGTSGVTTHYNVTNWTVNGTRYTTVFGNTTGNGSVNDASNWPGWYPYSW</sequence>
<feature type="binding site" evidence="3">
    <location>
        <position position="185"/>
    </location>
    <ligand>
        <name>heme c</name>
        <dbReference type="ChEBI" id="CHEBI:61717"/>
        <label>3</label>
        <note>covalent</note>
    </ligand>
</feature>
<dbReference type="KEGG" id="ave:Arcve_0081"/>
<feature type="binding site" evidence="3">
    <location>
        <position position="223"/>
    </location>
    <ligand>
        <name>heme c</name>
        <dbReference type="ChEBI" id="CHEBI:61717"/>
        <label>4</label>
    </ligand>
</feature>
<dbReference type="AlphaFoldDB" id="F2KMU8"/>
<feature type="binding site" evidence="3">
    <location>
        <position position="46"/>
    </location>
    <ligand>
        <name>heme c</name>
        <dbReference type="ChEBI" id="CHEBI:61717"/>
        <label>4</label>
        <note>covalent</note>
    </ligand>
</feature>
<feature type="binding site" evidence="3">
    <location>
        <position position="32"/>
    </location>
    <ligand>
        <name>heme c</name>
        <dbReference type="ChEBI" id="CHEBI:61717"/>
        <label>1</label>
        <note>axial binding residue</note>
    </ligand>
    <ligandPart>
        <name>Fe</name>
        <dbReference type="ChEBI" id="CHEBI:18248"/>
    </ligandPart>
</feature>
<dbReference type="Proteomes" id="UP000008136">
    <property type="component" value="Chromosome"/>
</dbReference>
<protein>
    <submittedName>
        <fullName evidence="1">Uncharacterized protein</fullName>
    </submittedName>
</protein>
<feature type="binding site" evidence="3">
    <location>
        <position position="96"/>
    </location>
    <ligand>
        <name>heme c</name>
        <dbReference type="ChEBI" id="CHEBI:61717"/>
        <label>3</label>
    </ligand>
</feature>
<feature type="binding site" evidence="3">
    <location>
        <position position="85"/>
    </location>
    <ligand>
        <name>heme c</name>
        <dbReference type="ChEBI" id="CHEBI:61717"/>
        <label>1</label>
        <note>axial binding residue</note>
    </ligand>
    <ligandPart>
        <name>Fe</name>
        <dbReference type="ChEBI" id="CHEBI:18248"/>
    </ligandPart>
</feature>
<reference evidence="3" key="2">
    <citation type="journal article" date="2023" name="Cell">
        <title>Extracellular cytochrome nanowires appear to be ubiquitous in prokaryotes.</title>
        <authorList>
            <person name="Baquero D.P."/>
            <person name="Cvirkaite-Krupovic V."/>
            <person name="Hu S.S."/>
            <person name="Fields J.L."/>
            <person name="Liu X."/>
            <person name="Rensing C."/>
            <person name="Egelman E.H."/>
            <person name="Krupovic M."/>
            <person name="Wang F."/>
        </authorList>
    </citation>
    <scope>STRUCTURE BY ELECTRON MICROSCOPY (3.90 ANGSTROMS) IN COMPLEX WITH HEME C</scope>
</reference>
<dbReference type="EMBL" id="CP002588">
    <property type="protein sequence ID" value="AEA46122.1"/>
    <property type="molecule type" value="Genomic_DNA"/>
</dbReference>
<organism evidence="1 2">
    <name type="scientific">Archaeoglobus veneficus (strain DSM 11195 / SNP6)</name>
    <dbReference type="NCBI Taxonomy" id="693661"/>
    <lineage>
        <taxon>Archaea</taxon>
        <taxon>Methanobacteriati</taxon>
        <taxon>Methanobacteriota</taxon>
        <taxon>Archaeoglobi</taxon>
        <taxon>Archaeoglobales</taxon>
        <taxon>Archaeoglobaceae</taxon>
        <taxon>Archaeoglobus</taxon>
    </lineage>
</organism>
<dbReference type="SUPFAM" id="SSF48695">
    <property type="entry name" value="Multiheme cytochromes"/>
    <property type="match status" value="1"/>
</dbReference>
<evidence type="ECO:0007829" key="3">
    <source>
        <dbReference type="PDB" id="8E5G"/>
    </source>
</evidence>
<feature type="binding site" evidence="3">
    <location>
        <position position="43"/>
    </location>
    <ligand>
        <name>heme c</name>
        <dbReference type="ChEBI" id="CHEBI:61717"/>
        <label>3</label>
    </ligand>
</feature>
<dbReference type="PDB" id="8E5G">
    <property type="method" value="EM"/>
    <property type="resolution" value="3.90 A"/>
    <property type="chains" value="A=1-262"/>
</dbReference>
<dbReference type="GeneID" id="10393173"/>